<feature type="coiled-coil region" evidence="1">
    <location>
        <begin position="201"/>
        <end position="228"/>
    </location>
</feature>
<evidence type="ECO:0000256" key="1">
    <source>
        <dbReference type="SAM" id="Coils"/>
    </source>
</evidence>
<feature type="transmembrane region" description="Helical" evidence="2">
    <location>
        <begin position="365"/>
        <end position="386"/>
    </location>
</feature>
<dbReference type="InterPro" id="IPR050445">
    <property type="entry name" value="Bact_polysacc_biosynth/exp"/>
</dbReference>
<dbReference type="EMBL" id="SOEB01000004">
    <property type="protein sequence ID" value="TDX31978.1"/>
    <property type="molecule type" value="Genomic_DNA"/>
</dbReference>
<dbReference type="GO" id="GO:0004713">
    <property type="term" value="F:protein tyrosine kinase activity"/>
    <property type="evidence" value="ECO:0007669"/>
    <property type="project" value="TreeGrafter"/>
</dbReference>
<keyword evidence="2" id="KW-0472">Membrane</keyword>
<keyword evidence="2" id="KW-1133">Transmembrane helix</keyword>
<keyword evidence="2" id="KW-0812">Transmembrane</keyword>
<accession>A0A4V6QAV7</accession>
<proteinExistence type="predicted"/>
<dbReference type="PANTHER" id="PTHR32309">
    <property type="entry name" value="TYROSINE-PROTEIN KINASE"/>
    <property type="match status" value="1"/>
</dbReference>
<dbReference type="PANTHER" id="PTHR32309:SF13">
    <property type="entry name" value="FERRIC ENTEROBACTIN TRANSPORT PROTEIN FEPE"/>
    <property type="match status" value="1"/>
</dbReference>
<protein>
    <submittedName>
        <fullName evidence="3">Capsular polysaccharide transport system permease protein</fullName>
    </submittedName>
</protein>
<organism evidence="3 4">
    <name type="scientific">Rhodovulum visakhapatnamense</name>
    <dbReference type="NCBI Taxonomy" id="364297"/>
    <lineage>
        <taxon>Bacteria</taxon>
        <taxon>Pseudomonadati</taxon>
        <taxon>Pseudomonadota</taxon>
        <taxon>Alphaproteobacteria</taxon>
        <taxon>Rhodobacterales</taxon>
        <taxon>Paracoccaceae</taxon>
        <taxon>Rhodovulum</taxon>
    </lineage>
</organism>
<sequence>MEAIVQVVPKIQGGQSVTHEISETDKDRARLRHRLMRLGLAVVVVLPTVVAALYLWLIAADQYHSDSAFSVRSEDYSNPLEALSVFTQVGSSSGSDSQILYDFIRSQPLMQQVDADLDLRALFGKQPSDLVFSLERDASREDMLDYWQRMVKVAVDPLTGVLSLQVRAFAPEDAEAIAQSILAQSGRMVDDLSRIARQDAIRFALEDLEEAEVRLRDVRRKVRVFRLENDIIDPTEAAQSQMGVIAALEGELASALVERETITSFAGEEDQRVKRVDRRIEAVRSQIDQERRRIGRPTSGPSSLVDAIGSYEELLVDLEFAQRAYTAALAASEQARAEARRTNRYLAVHIPPTLAEDSLYPQRGLLILLVLICSLAVYFTGLLIYYNVRDRG</sequence>
<feature type="transmembrane region" description="Helical" evidence="2">
    <location>
        <begin position="38"/>
        <end position="57"/>
    </location>
</feature>
<name>A0A4V6QAV7_9RHOB</name>
<reference evidence="3 4" key="1">
    <citation type="submission" date="2019-03" db="EMBL/GenBank/DDBJ databases">
        <title>Genomic Encyclopedia of Type Strains, Phase IV (KMG-IV): sequencing the most valuable type-strain genomes for metagenomic binning, comparative biology and taxonomic classification.</title>
        <authorList>
            <person name="Goeker M."/>
        </authorList>
    </citation>
    <scope>NUCLEOTIDE SEQUENCE [LARGE SCALE GENOMIC DNA]</scope>
    <source>
        <strain evidence="3 4">JA181</strain>
    </source>
</reference>
<gene>
    <name evidence="3" type="ORF">EV657_104175</name>
</gene>
<comment type="caution">
    <text evidence="3">The sequence shown here is derived from an EMBL/GenBank/DDBJ whole genome shotgun (WGS) entry which is preliminary data.</text>
</comment>
<dbReference type="Proteomes" id="UP000295484">
    <property type="component" value="Unassembled WGS sequence"/>
</dbReference>
<keyword evidence="1" id="KW-0175">Coiled coil</keyword>
<evidence type="ECO:0000256" key="2">
    <source>
        <dbReference type="SAM" id="Phobius"/>
    </source>
</evidence>
<evidence type="ECO:0000313" key="4">
    <source>
        <dbReference type="Proteomes" id="UP000295484"/>
    </source>
</evidence>
<dbReference type="AlphaFoldDB" id="A0A4V6QAV7"/>
<dbReference type="GO" id="GO:0005886">
    <property type="term" value="C:plasma membrane"/>
    <property type="evidence" value="ECO:0007669"/>
    <property type="project" value="TreeGrafter"/>
</dbReference>
<evidence type="ECO:0000313" key="3">
    <source>
        <dbReference type="EMBL" id="TDX31978.1"/>
    </source>
</evidence>